<dbReference type="PANTHER" id="PTHR43540:SF6">
    <property type="entry name" value="ISOCHORISMATASE-LIKE DOMAIN-CONTAINING PROTEIN"/>
    <property type="match status" value="1"/>
</dbReference>
<dbReference type="EMBL" id="JZDQ02000020">
    <property type="protein sequence ID" value="OIJ25904.1"/>
    <property type="molecule type" value="Genomic_DNA"/>
</dbReference>
<gene>
    <name evidence="3" type="ORF">UG56_015080</name>
</gene>
<reference evidence="3" key="1">
    <citation type="submission" date="2016-10" db="EMBL/GenBank/DDBJ databases">
        <title>Draft Genome Sequence of Nocardioides luteus Strain BAFB, an Alkane-Degrading Bacterium Isolated from JP-7 Polluted Soil.</title>
        <authorList>
            <person name="Brown L."/>
            <person name="Ruiz O.N."/>
            <person name="Gunasekera T."/>
        </authorList>
    </citation>
    <scope>NUCLEOTIDE SEQUENCE [LARGE SCALE GENOMIC DNA]</scope>
    <source>
        <strain evidence="3">BAFB</strain>
    </source>
</reference>
<proteinExistence type="predicted"/>
<dbReference type="STRING" id="1844.UG56_015080"/>
<dbReference type="Gene3D" id="3.40.50.850">
    <property type="entry name" value="Isochorismatase-like"/>
    <property type="match status" value="1"/>
</dbReference>
<organism evidence="3 4">
    <name type="scientific">Nocardioides luteus</name>
    <dbReference type="NCBI Taxonomy" id="1844"/>
    <lineage>
        <taxon>Bacteria</taxon>
        <taxon>Bacillati</taxon>
        <taxon>Actinomycetota</taxon>
        <taxon>Actinomycetes</taxon>
        <taxon>Propionibacteriales</taxon>
        <taxon>Nocardioidaceae</taxon>
        <taxon>Nocardioides</taxon>
    </lineage>
</organism>
<dbReference type="AlphaFoldDB" id="A0A1J4N5M5"/>
<accession>A0A1J4N5M5</accession>
<dbReference type="InterPro" id="IPR050272">
    <property type="entry name" value="Isochorismatase-like_hydrls"/>
</dbReference>
<dbReference type="RefSeq" id="WP_045549978.1">
    <property type="nucleotide sequence ID" value="NZ_JZDQ02000020.1"/>
</dbReference>
<dbReference type="PANTHER" id="PTHR43540">
    <property type="entry name" value="PEROXYUREIDOACRYLATE/UREIDOACRYLATE AMIDOHYDROLASE-RELATED"/>
    <property type="match status" value="1"/>
</dbReference>
<dbReference type="GO" id="GO:0016787">
    <property type="term" value="F:hydrolase activity"/>
    <property type="evidence" value="ECO:0007669"/>
    <property type="project" value="UniProtKB-KW"/>
</dbReference>
<dbReference type="InterPro" id="IPR000868">
    <property type="entry name" value="Isochorismatase-like_dom"/>
</dbReference>
<evidence type="ECO:0000313" key="4">
    <source>
        <dbReference type="Proteomes" id="UP000033772"/>
    </source>
</evidence>
<keyword evidence="1" id="KW-0378">Hydrolase</keyword>
<dbReference type="CDD" id="cd00431">
    <property type="entry name" value="cysteine_hydrolases"/>
    <property type="match status" value="1"/>
</dbReference>
<evidence type="ECO:0000313" key="3">
    <source>
        <dbReference type="EMBL" id="OIJ25904.1"/>
    </source>
</evidence>
<comment type="caution">
    <text evidence="3">The sequence shown here is derived from an EMBL/GenBank/DDBJ whole genome shotgun (WGS) entry which is preliminary data.</text>
</comment>
<protein>
    <submittedName>
        <fullName evidence="3">Isochorismatase</fullName>
    </submittedName>
</protein>
<dbReference type="OrthoDB" id="3398739at2"/>
<dbReference type="Pfam" id="PF00857">
    <property type="entry name" value="Isochorismatase"/>
    <property type="match status" value="1"/>
</dbReference>
<keyword evidence="4" id="KW-1185">Reference proteome</keyword>
<dbReference type="Proteomes" id="UP000033772">
    <property type="component" value="Unassembled WGS sequence"/>
</dbReference>
<dbReference type="InterPro" id="IPR036380">
    <property type="entry name" value="Isochorismatase-like_sf"/>
</dbReference>
<evidence type="ECO:0000256" key="1">
    <source>
        <dbReference type="ARBA" id="ARBA00022801"/>
    </source>
</evidence>
<sequence>MHRWAIPEREYARQEARRGRRHAYESLDPSRTALLVVDLVPFFFEANPICAAITPNVRLLADALRGAGGAVAWIVPGDPGPTTWAREFLGEDIAEMFRHSSGDGPIAGRLGPGLEARDGDLLVEKTATSALFPGSSTLHDQLRERGIENVVVTGTLTEVCVAGTARDAATLGYRTILVADATAGRDDDSHNATLTTIYRTFGDVRSTKDVLELVSTGVLS</sequence>
<dbReference type="SUPFAM" id="SSF52499">
    <property type="entry name" value="Isochorismatase-like hydrolases"/>
    <property type="match status" value="1"/>
</dbReference>
<feature type="domain" description="Isochorismatase-like" evidence="2">
    <location>
        <begin position="32"/>
        <end position="209"/>
    </location>
</feature>
<name>A0A1J4N5M5_9ACTN</name>
<evidence type="ECO:0000259" key="2">
    <source>
        <dbReference type="Pfam" id="PF00857"/>
    </source>
</evidence>